<dbReference type="SUPFAM" id="SSF52540">
    <property type="entry name" value="P-loop containing nucleoside triphosphate hydrolases"/>
    <property type="match status" value="1"/>
</dbReference>
<sequence length="531" mass="58671">MYQQYFNFSELPFSISPDPHFMYMSERHQEGLAHLLYGINRGGGFVALTGEVGTGKTTLCHCLLQQLPDNVDIALILNPKLTALELLATICDELGIRHNSMPITAKNLIDAINHYLLTAYANGRRTVLLIDEAQNLSLTVLEQIRLLTNLETSKAKLLQIILVGQPELNKMLARQDLRQLNQRITARYHLLPLSLEETRAYIQHRLRVCRGNYRLFNPMAIRKVYHYSAGVPRLINILCDRALLGAYATNAGVITPAIIRRAAAEVMGPARFMPQRYGATALVLCFAAVIGFELWRPALSLIKPVKLVATQQTVMPQPVAATLAKPSLNEQLDNAGLTLAGALAEALRVWGESAPADKVPDCYGVAALGLSCFSGKASWQELLSIDRPAILAFSGPAEQKRYALLLGVDHDHAEIRVKDDTRRFPLAELLTIWDGNYLVLWRPPHPGVTEIAPTQQSEAVLWLRERLGKVNGKPAGDMASHVFDETLKAELIAFQRRQHLASDGIAGARTLIHLDNQSGAANSPHLAITPR</sequence>
<evidence type="ECO:0000313" key="2">
    <source>
        <dbReference type="EMBL" id="MBD9357899.1"/>
    </source>
</evidence>
<feature type="domain" description="AAA+ ATPase" evidence="1">
    <location>
        <begin position="42"/>
        <end position="196"/>
    </location>
</feature>
<dbReference type="InterPro" id="IPR003593">
    <property type="entry name" value="AAA+_ATPase"/>
</dbReference>
<dbReference type="Proteomes" id="UP000652176">
    <property type="component" value="Unassembled WGS sequence"/>
</dbReference>
<comment type="caution">
    <text evidence="2">The sequence shown here is derived from an EMBL/GenBank/DDBJ whole genome shotgun (WGS) entry which is preliminary data.</text>
</comment>
<dbReference type="PANTHER" id="PTHR35894:SF1">
    <property type="entry name" value="PHOSPHORIBULOKINASE _ URIDINE KINASE FAMILY"/>
    <property type="match status" value="1"/>
</dbReference>
<reference evidence="2 3" key="1">
    <citation type="submission" date="2020-09" db="EMBL/GenBank/DDBJ databases">
        <title>Methylomonas albis sp. nov. and Methylomonas fluvii sp. nov.: Two cold-adapted methanotrophs from the River Elbe and an amended description of Methylovulum psychrotolerans strain Eb1.</title>
        <authorList>
            <person name="Bussmann I.K."/>
            <person name="Klings K.-W."/>
            <person name="Warnstedt J."/>
            <person name="Hoppert M."/>
            <person name="Saborowski A."/>
            <person name="Horn F."/>
            <person name="Liebner S."/>
        </authorList>
    </citation>
    <scope>NUCLEOTIDE SEQUENCE [LARGE SCALE GENOMIC DNA]</scope>
    <source>
        <strain evidence="2 3">EbA</strain>
    </source>
</reference>
<dbReference type="Pfam" id="PF01471">
    <property type="entry name" value="PG_binding_1"/>
    <property type="match status" value="1"/>
</dbReference>
<evidence type="ECO:0000313" key="3">
    <source>
        <dbReference type="Proteomes" id="UP000652176"/>
    </source>
</evidence>
<evidence type="ECO:0000259" key="1">
    <source>
        <dbReference type="SMART" id="SM00382"/>
    </source>
</evidence>
<dbReference type="InterPro" id="IPR002477">
    <property type="entry name" value="Peptidoglycan-bd-like"/>
</dbReference>
<organism evidence="2 3">
    <name type="scientific">Methylomonas albis</name>
    <dbReference type="NCBI Taxonomy" id="1854563"/>
    <lineage>
        <taxon>Bacteria</taxon>
        <taxon>Pseudomonadati</taxon>
        <taxon>Pseudomonadota</taxon>
        <taxon>Gammaproteobacteria</taxon>
        <taxon>Methylococcales</taxon>
        <taxon>Methylococcaceae</taxon>
        <taxon>Methylomonas</taxon>
    </lineage>
</organism>
<dbReference type="EMBL" id="JACXSS010000001">
    <property type="protein sequence ID" value="MBD9357899.1"/>
    <property type="molecule type" value="Genomic_DNA"/>
</dbReference>
<proteinExistence type="predicted"/>
<dbReference type="Gene3D" id="3.40.50.300">
    <property type="entry name" value="P-loop containing nucleotide triphosphate hydrolases"/>
    <property type="match status" value="1"/>
</dbReference>
<dbReference type="InterPro" id="IPR036365">
    <property type="entry name" value="PGBD-like_sf"/>
</dbReference>
<name>A0ABR9D444_9GAMM</name>
<dbReference type="InterPro" id="IPR036366">
    <property type="entry name" value="PGBDSf"/>
</dbReference>
<dbReference type="SMART" id="SM00382">
    <property type="entry name" value="AAA"/>
    <property type="match status" value="1"/>
</dbReference>
<dbReference type="SUPFAM" id="SSF47090">
    <property type="entry name" value="PGBD-like"/>
    <property type="match status" value="1"/>
</dbReference>
<dbReference type="InterPro" id="IPR027417">
    <property type="entry name" value="P-loop_NTPase"/>
</dbReference>
<dbReference type="Gene3D" id="3.90.70.10">
    <property type="entry name" value="Cysteine proteinases"/>
    <property type="match status" value="1"/>
</dbReference>
<gene>
    <name evidence="2" type="ORF">IE877_18835</name>
</gene>
<dbReference type="InterPro" id="IPR052026">
    <property type="entry name" value="ExeA_AAA_ATPase_DNA-bind"/>
</dbReference>
<dbReference type="Gene3D" id="1.10.101.10">
    <property type="entry name" value="PGBD-like superfamily/PGBD"/>
    <property type="match status" value="1"/>
</dbReference>
<protein>
    <submittedName>
        <fullName evidence="2">AAA family ATPase</fullName>
    </submittedName>
</protein>
<keyword evidence="3" id="KW-1185">Reference proteome</keyword>
<dbReference type="Pfam" id="PF13401">
    <property type="entry name" value="AAA_22"/>
    <property type="match status" value="1"/>
</dbReference>
<dbReference type="PANTHER" id="PTHR35894">
    <property type="entry name" value="GENERAL SECRETION PATHWAY PROTEIN A-RELATED"/>
    <property type="match status" value="1"/>
</dbReference>
<accession>A0ABR9D444</accession>
<dbReference type="InterPro" id="IPR049945">
    <property type="entry name" value="AAA_22"/>
</dbReference>
<dbReference type="RefSeq" id="WP_192376147.1">
    <property type="nucleotide sequence ID" value="NZ_CAJHIV010000001.1"/>
</dbReference>